<name>A0ABP9N756_9HYPH</name>
<proteinExistence type="predicted"/>
<sequence>MKKTRSINKDKWITITPLKFFLSEKLIDKNDVSLLSNTQTQKTNNLIREKFISKNFQGF</sequence>
<gene>
    <name evidence="1" type="ORF">GCM10023261_10180</name>
</gene>
<dbReference type="Proteomes" id="UP001500864">
    <property type="component" value="Unassembled WGS sequence"/>
</dbReference>
<reference evidence="2" key="1">
    <citation type="journal article" date="2019" name="Int. J. Syst. Evol. Microbiol.">
        <title>The Global Catalogue of Microorganisms (GCM) 10K type strain sequencing project: providing services to taxonomists for standard genome sequencing and annotation.</title>
        <authorList>
            <consortium name="The Broad Institute Genomics Platform"/>
            <consortium name="The Broad Institute Genome Sequencing Center for Infectious Disease"/>
            <person name="Wu L."/>
            <person name="Ma J."/>
        </authorList>
    </citation>
    <scope>NUCLEOTIDE SEQUENCE [LARGE SCALE GENOMIC DNA]</scope>
    <source>
        <strain evidence="2">JCM 17712</strain>
    </source>
</reference>
<organism evidence="1 2">
    <name type="scientific">Bartonella jaculi</name>
    <dbReference type="NCBI Taxonomy" id="686226"/>
    <lineage>
        <taxon>Bacteria</taxon>
        <taxon>Pseudomonadati</taxon>
        <taxon>Pseudomonadota</taxon>
        <taxon>Alphaproteobacteria</taxon>
        <taxon>Hyphomicrobiales</taxon>
        <taxon>Bartonellaceae</taxon>
        <taxon>Bartonella</taxon>
    </lineage>
</organism>
<keyword evidence="2" id="KW-1185">Reference proteome</keyword>
<evidence type="ECO:0000313" key="2">
    <source>
        <dbReference type="Proteomes" id="UP001500864"/>
    </source>
</evidence>
<comment type="caution">
    <text evidence="1">The sequence shown here is derived from an EMBL/GenBank/DDBJ whole genome shotgun (WGS) entry which is preliminary data.</text>
</comment>
<evidence type="ECO:0000313" key="1">
    <source>
        <dbReference type="EMBL" id="GAA5108146.1"/>
    </source>
</evidence>
<dbReference type="EMBL" id="BAABIZ010000009">
    <property type="protein sequence ID" value="GAA5108146.1"/>
    <property type="molecule type" value="Genomic_DNA"/>
</dbReference>
<protein>
    <submittedName>
        <fullName evidence="1">Uncharacterized protein</fullName>
    </submittedName>
</protein>
<accession>A0ABP9N756</accession>